<gene>
    <name evidence="1" type="ORF">LPW36_10605</name>
</gene>
<reference evidence="1" key="1">
    <citation type="submission" date="2021-11" db="EMBL/GenBank/DDBJ databases">
        <title>Jinshanibacter sp. isolated from one year old Eriocheir sinensis.</title>
        <authorList>
            <person name="Li J.-Y."/>
            <person name="He W."/>
            <person name="Gao T.-H."/>
        </authorList>
    </citation>
    <scope>NUCLEOTIDE SEQUENCE</scope>
    <source>
        <strain evidence="1">LJY008</strain>
    </source>
</reference>
<accession>A0A9X1SL83</accession>
<protein>
    <submittedName>
        <fullName evidence="1">Uncharacterized protein</fullName>
    </submittedName>
</protein>
<evidence type="ECO:0000313" key="1">
    <source>
        <dbReference type="EMBL" id="MCD1126440.1"/>
    </source>
</evidence>
<proteinExistence type="predicted"/>
<dbReference type="Proteomes" id="UP001139171">
    <property type="component" value="Unassembled WGS sequence"/>
</dbReference>
<evidence type="ECO:0000313" key="2">
    <source>
        <dbReference type="Proteomes" id="UP001139171"/>
    </source>
</evidence>
<sequence length="323" mass="33757">MNTGANVANIIDQNNRQLHKSQLERIDELAGGDKEKKDRLFAAACALMKCSAELVPGSETYNDMLAFETLGASDEFAAERALLTMQTAYVSVYAGGMNQQAELPLFDYSSRDYVSDLTLRLDNTYAVTNRATGLVMTVGGEVQAIAGTGLCTTGVGCLYGVGLTASGLDTAYTGSNAIITGSLSTHTAGARLLESFGVPKEYSELVYGMVQLGGAARASRTASGLFDDRLSSSRITGIGESATNGTVAELTISANPATGNPAAIARGFGSLNTRQSIVLEQLNKYGSQTVTSKAFGNQDLAALSAATGDEFAMFTTGGRRLII</sequence>
<name>A0A9X1SL83_9GAMM</name>
<dbReference type="EMBL" id="JAJNAG010000022">
    <property type="protein sequence ID" value="MCD1126440.1"/>
    <property type="molecule type" value="Genomic_DNA"/>
</dbReference>
<organism evidence="1 2">
    <name type="scientific">Limnobaculum eriocheiris</name>
    <dbReference type="NCBI Taxonomy" id="2897391"/>
    <lineage>
        <taxon>Bacteria</taxon>
        <taxon>Pseudomonadati</taxon>
        <taxon>Pseudomonadota</taxon>
        <taxon>Gammaproteobacteria</taxon>
        <taxon>Enterobacterales</taxon>
        <taxon>Budviciaceae</taxon>
        <taxon>Limnobaculum</taxon>
    </lineage>
</organism>
<dbReference type="RefSeq" id="WP_230609630.1">
    <property type="nucleotide sequence ID" value="NZ_JAJNAG010000022.1"/>
</dbReference>
<dbReference type="AlphaFoldDB" id="A0A9X1SL83"/>
<keyword evidence="2" id="KW-1185">Reference proteome</keyword>
<comment type="caution">
    <text evidence="1">The sequence shown here is derived from an EMBL/GenBank/DDBJ whole genome shotgun (WGS) entry which is preliminary data.</text>
</comment>